<protein>
    <submittedName>
        <fullName evidence="1">CWC16 protein</fullName>
    </submittedName>
</protein>
<dbReference type="Pfam" id="PF04502">
    <property type="entry name" value="Saf4_Yju2"/>
    <property type="match status" value="1"/>
</dbReference>
<dbReference type="OrthoDB" id="674963at2759"/>
<dbReference type="PANTHER" id="PTHR12111">
    <property type="entry name" value="SPLICING FACTOR YJU2"/>
    <property type="match status" value="1"/>
</dbReference>
<evidence type="ECO:0000313" key="2">
    <source>
        <dbReference type="Proteomes" id="UP000717585"/>
    </source>
</evidence>
<dbReference type="GO" id="GO:0071006">
    <property type="term" value="C:U2-type catalytic step 1 spliceosome"/>
    <property type="evidence" value="ECO:0007669"/>
    <property type="project" value="TreeGrafter"/>
</dbReference>
<proteinExistence type="predicted"/>
<keyword evidence="2" id="KW-1185">Reference proteome</keyword>
<dbReference type="AlphaFoldDB" id="A0A8J6DZG6"/>
<comment type="caution">
    <text evidence="1">The sequence shown here is derived from an EMBL/GenBank/DDBJ whole genome shotgun (WGS) entry which is preliminary data.</text>
</comment>
<sequence>MGDRKETSRYVPYHFDASKVMNQAKLRRGKATVTLAMPMALVCEHCHNYINRNTKFNARKETLKEKYLGKIEIFRFIIHCDKCTAQITFKTNPQDGCYEAESGAYAPRDAWGEHMKQQREDAEQAKLEEETGTLIESMERRAVETARQMKDVAKLDAVSARSRVIEGLSVDAVAAGAKKVEDGVKAEVDKEAADIAKALARKKRVKRMGR</sequence>
<organism evidence="1 2">
    <name type="scientific">Carpediemonas membranifera</name>
    <dbReference type="NCBI Taxonomy" id="201153"/>
    <lineage>
        <taxon>Eukaryota</taxon>
        <taxon>Metamonada</taxon>
        <taxon>Carpediemonas-like organisms</taxon>
        <taxon>Carpediemonas</taxon>
    </lineage>
</organism>
<dbReference type="EMBL" id="JAHDYR010000022">
    <property type="protein sequence ID" value="KAG9393594.1"/>
    <property type="molecule type" value="Genomic_DNA"/>
</dbReference>
<dbReference type="Proteomes" id="UP000717585">
    <property type="component" value="Unassembled WGS sequence"/>
</dbReference>
<accession>A0A8J6DZG6</accession>
<gene>
    <name evidence="1" type="ORF">J8273_4893</name>
</gene>
<dbReference type="GO" id="GO:0000398">
    <property type="term" value="P:mRNA splicing, via spliceosome"/>
    <property type="evidence" value="ECO:0007669"/>
    <property type="project" value="InterPro"/>
</dbReference>
<evidence type="ECO:0000313" key="1">
    <source>
        <dbReference type="EMBL" id="KAG9393594.1"/>
    </source>
</evidence>
<reference evidence="1" key="1">
    <citation type="submission" date="2021-05" db="EMBL/GenBank/DDBJ databases">
        <title>A free-living protist that lacks canonical eukaryotic 1 DNA replication and segregation systems.</title>
        <authorList>
            <person name="Salas-Leiva D.E."/>
            <person name="Tromer E.C."/>
            <person name="Curtis B.A."/>
            <person name="Jerlstrom-Hultqvist J."/>
            <person name="Kolisko M."/>
            <person name="Yi Z."/>
            <person name="Salas-Leiva J.S."/>
            <person name="Gallot-Lavallee L."/>
            <person name="Kops G.J.P.L."/>
            <person name="Archibald J.M."/>
            <person name="Simpson A.G.B."/>
            <person name="Roger A.J."/>
        </authorList>
    </citation>
    <scope>NUCLEOTIDE SEQUENCE</scope>
    <source>
        <strain evidence="1">BICM</strain>
    </source>
</reference>
<dbReference type="InterPro" id="IPR007590">
    <property type="entry name" value="Saf4/Yju2"/>
</dbReference>
<name>A0A8J6DZG6_9EUKA</name>
<dbReference type="PANTHER" id="PTHR12111:SF1">
    <property type="entry name" value="SPLICING FACTOR YJU2"/>
    <property type="match status" value="1"/>
</dbReference>